<accession>A0A4Y9T9G1</accession>
<dbReference type="OrthoDB" id="9800103at2"/>
<dbReference type="InterPro" id="IPR006120">
    <property type="entry name" value="Resolvase_HTH_dom"/>
</dbReference>
<keyword evidence="3" id="KW-1185">Reference proteome</keyword>
<reference evidence="2 3" key="1">
    <citation type="submission" date="2019-03" db="EMBL/GenBank/DDBJ databases">
        <title>Draft genome of Massilia hortus sp. nov., a novel bacterial species of the Oxalobacteraceae family.</title>
        <authorList>
            <person name="Peta V."/>
            <person name="Raths R."/>
            <person name="Bucking H."/>
        </authorList>
    </citation>
    <scope>NUCLEOTIDE SEQUENCE [LARGE SCALE GENOMIC DNA]</scope>
    <source>
        <strain evidence="2 3">ONC3</strain>
    </source>
</reference>
<proteinExistence type="predicted"/>
<dbReference type="AlphaFoldDB" id="A0A4Y9T9G1"/>
<gene>
    <name evidence="2" type="ORF">E4O92_03485</name>
</gene>
<dbReference type="Gene3D" id="1.10.10.60">
    <property type="entry name" value="Homeodomain-like"/>
    <property type="match status" value="1"/>
</dbReference>
<dbReference type="InterPro" id="IPR009057">
    <property type="entry name" value="Homeodomain-like_sf"/>
</dbReference>
<evidence type="ECO:0000313" key="3">
    <source>
        <dbReference type="Proteomes" id="UP000297258"/>
    </source>
</evidence>
<dbReference type="EMBL" id="SPUM01000023">
    <property type="protein sequence ID" value="TFW34635.1"/>
    <property type="molecule type" value="Genomic_DNA"/>
</dbReference>
<dbReference type="Pfam" id="PF02796">
    <property type="entry name" value="HTH_7"/>
    <property type="match status" value="1"/>
</dbReference>
<organism evidence="2 3">
    <name type="scientific">Massilia horti</name>
    <dbReference type="NCBI Taxonomy" id="2562153"/>
    <lineage>
        <taxon>Bacteria</taxon>
        <taxon>Pseudomonadati</taxon>
        <taxon>Pseudomonadota</taxon>
        <taxon>Betaproteobacteria</taxon>
        <taxon>Burkholderiales</taxon>
        <taxon>Oxalobacteraceae</taxon>
        <taxon>Telluria group</taxon>
        <taxon>Massilia</taxon>
    </lineage>
</organism>
<dbReference type="RefSeq" id="WP_135188362.1">
    <property type="nucleotide sequence ID" value="NZ_SPUM01000023.1"/>
</dbReference>
<dbReference type="SUPFAM" id="SSF46689">
    <property type="entry name" value="Homeodomain-like"/>
    <property type="match status" value="1"/>
</dbReference>
<sequence length="103" mass="11625">MKHEQAVARPMHPLELNDAEREWFLNACGNYVTAYRRAVQVLTGSLPTWAERQSAGRPLAVAEEHHEEIRELLALGVPVSKVATRYSTSRATITRIRDSEQGK</sequence>
<name>A0A4Y9T9G1_9BURK</name>
<dbReference type="GO" id="GO:0003677">
    <property type="term" value="F:DNA binding"/>
    <property type="evidence" value="ECO:0007669"/>
    <property type="project" value="InterPro"/>
</dbReference>
<protein>
    <recommendedName>
        <fullName evidence="1">Resolvase HTH domain-containing protein</fullName>
    </recommendedName>
</protein>
<dbReference type="GO" id="GO:0000150">
    <property type="term" value="F:DNA strand exchange activity"/>
    <property type="evidence" value="ECO:0007669"/>
    <property type="project" value="InterPro"/>
</dbReference>
<comment type="caution">
    <text evidence="2">The sequence shown here is derived from an EMBL/GenBank/DDBJ whole genome shotgun (WGS) entry which is preliminary data.</text>
</comment>
<evidence type="ECO:0000313" key="2">
    <source>
        <dbReference type="EMBL" id="TFW34635.1"/>
    </source>
</evidence>
<dbReference type="Proteomes" id="UP000297258">
    <property type="component" value="Unassembled WGS sequence"/>
</dbReference>
<evidence type="ECO:0000259" key="1">
    <source>
        <dbReference type="Pfam" id="PF02796"/>
    </source>
</evidence>
<feature type="domain" description="Resolvase HTH" evidence="1">
    <location>
        <begin position="56"/>
        <end position="96"/>
    </location>
</feature>